<dbReference type="AlphaFoldDB" id="A0A4R4KGB2"/>
<feature type="chain" id="PRO_5020612831" evidence="1">
    <location>
        <begin position="22"/>
        <end position="279"/>
    </location>
</feature>
<evidence type="ECO:0000313" key="3">
    <source>
        <dbReference type="Proteomes" id="UP000295706"/>
    </source>
</evidence>
<feature type="signal peptide" evidence="1">
    <location>
        <begin position="1"/>
        <end position="21"/>
    </location>
</feature>
<keyword evidence="3" id="KW-1185">Reference proteome</keyword>
<dbReference type="InterPro" id="IPR038765">
    <property type="entry name" value="Papain-like_cys_pep_sf"/>
</dbReference>
<organism evidence="2 3">
    <name type="scientific">Arundinibacter roseus</name>
    <dbReference type="NCBI Taxonomy" id="2070510"/>
    <lineage>
        <taxon>Bacteria</taxon>
        <taxon>Pseudomonadati</taxon>
        <taxon>Bacteroidota</taxon>
        <taxon>Cytophagia</taxon>
        <taxon>Cytophagales</taxon>
        <taxon>Spirosomataceae</taxon>
        <taxon>Arundinibacter</taxon>
    </lineage>
</organism>
<dbReference type="SUPFAM" id="SSF54001">
    <property type="entry name" value="Cysteine proteinases"/>
    <property type="match status" value="1"/>
</dbReference>
<comment type="caution">
    <text evidence="2">The sequence shown here is derived from an EMBL/GenBank/DDBJ whole genome shotgun (WGS) entry which is preliminary data.</text>
</comment>
<proteinExistence type="predicted"/>
<accession>A0A4R4KGB2</accession>
<evidence type="ECO:0000256" key="1">
    <source>
        <dbReference type="SAM" id="SignalP"/>
    </source>
</evidence>
<dbReference type="Gene3D" id="2.30.260.10">
    <property type="entry name" value="putative xylanase like domain"/>
    <property type="match status" value="1"/>
</dbReference>
<dbReference type="Proteomes" id="UP000295706">
    <property type="component" value="Unassembled WGS sequence"/>
</dbReference>
<dbReference type="RefSeq" id="WP_132116353.1">
    <property type="nucleotide sequence ID" value="NZ_SMJU01000004.1"/>
</dbReference>
<reference evidence="2 3" key="1">
    <citation type="submission" date="2019-02" db="EMBL/GenBank/DDBJ databases">
        <title>Arundinibacter roseus gen. nov., sp. nov., a new member of the family Cytophagaceae.</title>
        <authorList>
            <person name="Szuroczki S."/>
            <person name="Khayer B."/>
            <person name="Sproer C."/>
            <person name="Toumi M."/>
            <person name="Szabo A."/>
            <person name="Felfoldi T."/>
            <person name="Schumann P."/>
            <person name="Toth E."/>
        </authorList>
    </citation>
    <scope>NUCLEOTIDE SEQUENCE [LARGE SCALE GENOMIC DNA]</scope>
    <source>
        <strain evidence="2 3">DMA-k-7a</strain>
    </source>
</reference>
<evidence type="ECO:0000313" key="2">
    <source>
        <dbReference type="EMBL" id="TDB67074.1"/>
    </source>
</evidence>
<protein>
    <submittedName>
        <fullName evidence="2">DUF1460 domain-containing protein</fullName>
    </submittedName>
</protein>
<gene>
    <name evidence="2" type="ORF">EZE20_08145</name>
</gene>
<dbReference type="OrthoDB" id="1409585at2"/>
<sequence>MKLLIFAGGLLGLLLAQQSLAQVTQEESYSKKIQQVSSGNLPELTFQMAKTFLGTPYVAQTLEGNEKEQLICRFDGLDCTTLVEVSLALAISKQNSLNYSQFLTQLERVRYKDGRINGYGSRLHYFTSWMLEHQSKGLVRDVTKELGGVPFTKTINFMSTHADLYKGISSTELLQEISKNEQEVNQSDLYFIPKSAVRSVESILQTGDIIGITSTVAGLDCNHQGVIQIRNGRAYLLHASTTAQAVIASKEPLTDYLQSVKRHSGIIVVRPVMQATTLK</sequence>
<dbReference type="EMBL" id="SMJU01000004">
    <property type="protein sequence ID" value="TDB67074.1"/>
    <property type="molecule type" value="Genomic_DNA"/>
</dbReference>
<keyword evidence="1" id="KW-0732">Signal</keyword>
<dbReference type="Pfam" id="PF07313">
    <property type="entry name" value="AmiA-like"/>
    <property type="match status" value="1"/>
</dbReference>
<dbReference type="InterPro" id="IPR010846">
    <property type="entry name" value="AmiA-like"/>
</dbReference>
<name>A0A4R4KGB2_9BACT</name>
<dbReference type="Gene3D" id="1.10.3670.10">
    <property type="entry name" value="Putative xylanase like domain"/>
    <property type="match status" value="1"/>
</dbReference>